<dbReference type="RefSeq" id="WP_186976048.1">
    <property type="nucleotide sequence ID" value="NZ_JACOOH010000004.1"/>
</dbReference>
<evidence type="ECO:0000256" key="4">
    <source>
        <dbReference type="SAM" id="Phobius"/>
    </source>
</evidence>
<name>A0ABR7D0V5_9BACT</name>
<keyword evidence="7" id="KW-1185">Reference proteome</keyword>
<feature type="transmembrane region" description="Helical" evidence="4">
    <location>
        <begin position="12"/>
        <end position="38"/>
    </location>
</feature>
<dbReference type="SUPFAM" id="SSF46689">
    <property type="entry name" value="Homeodomain-like"/>
    <property type="match status" value="1"/>
</dbReference>
<dbReference type="InterPro" id="IPR018060">
    <property type="entry name" value="HTH_AraC"/>
</dbReference>
<feature type="transmembrane region" description="Helical" evidence="4">
    <location>
        <begin position="50"/>
        <end position="67"/>
    </location>
</feature>
<feature type="transmembrane region" description="Helical" evidence="4">
    <location>
        <begin position="198"/>
        <end position="220"/>
    </location>
</feature>
<gene>
    <name evidence="6" type="ORF">H8S64_10730</name>
</gene>
<keyword evidence="4" id="KW-0472">Membrane</keyword>
<feature type="transmembrane region" description="Helical" evidence="4">
    <location>
        <begin position="113"/>
        <end position="133"/>
    </location>
</feature>
<comment type="caution">
    <text evidence="6">The sequence shown here is derived from an EMBL/GenBank/DDBJ whole genome shotgun (WGS) entry which is preliminary data.</text>
</comment>
<keyword evidence="3" id="KW-0804">Transcription</keyword>
<keyword evidence="4" id="KW-1133">Transmembrane helix</keyword>
<accession>A0ABR7D0V5</accession>
<evidence type="ECO:0000256" key="1">
    <source>
        <dbReference type="ARBA" id="ARBA00023015"/>
    </source>
</evidence>
<proteinExistence type="predicted"/>
<organism evidence="6 7">
    <name type="scientific">Butyricimonas hominis</name>
    <dbReference type="NCBI Taxonomy" id="2763032"/>
    <lineage>
        <taxon>Bacteria</taxon>
        <taxon>Pseudomonadati</taxon>
        <taxon>Bacteroidota</taxon>
        <taxon>Bacteroidia</taxon>
        <taxon>Bacteroidales</taxon>
        <taxon>Odoribacteraceae</taxon>
        <taxon>Butyricimonas</taxon>
    </lineage>
</organism>
<sequence length="414" mass="48309">MMNDSLFSATFWMYFSYVLSFVIPLFCGITLLILKGAAYSEEAGMHPRRVLGVVLTFSGLLFIPDMIQDIHAYRTNEFFLPGFDITIHLFLIPMYFFYFRKLTKPEKIAPEKIWLHFMPGIVMLVAGLLLFPLEEEENLFQREFYDKNSLFSIFRYICLTIQASMITVYTSRILKLKRKHVQTVEENYSSKENIDLRWLNHAIPLAILYAVIMLCTSFTQAAWSNYLVHLSFICFVSHLFIHALNEPYICYTPQHAQVKEEPLPPCEVKSCPDELTIEQEDEISPVFPPLPEKYLKNLGMKREKMKDELVHLFDEKEIYTNGNLTINDVAALLGTNRTYISNLINNEFGFSFYQFVNKYRIQKATILFIEHPEMQIQEVASLVGFNSLSSFISSFKLNEGITPKQWKQRYVEPV</sequence>
<feature type="transmembrane region" description="Helical" evidence="4">
    <location>
        <begin position="153"/>
        <end position="170"/>
    </location>
</feature>
<keyword evidence="4" id="KW-0812">Transmembrane</keyword>
<evidence type="ECO:0000313" key="6">
    <source>
        <dbReference type="EMBL" id="MBC5621573.1"/>
    </source>
</evidence>
<dbReference type="PROSITE" id="PS01124">
    <property type="entry name" value="HTH_ARAC_FAMILY_2"/>
    <property type="match status" value="1"/>
</dbReference>
<protein>
    <submittedName>
        <fullName evidence="6">Helix-turn-helix transcriptional regulator</fullName>
    </submittedName>
</protein>
<evidence type="ECO:0000256" key="2">
    <source>
        <dbReference type="ARBA" id="ARBA00023125"/>
    </source>
</evidence>
<dbReference type="EMBL" id="JACOOH010000004">
    <property type="protein sequence ID" value="MBC5621573.1"/>
    <property type="molecule type" value="Genomic_DNA"/>
</dbReference>
<evidence type="ECO:0000259" key="5">
    <source>
        <dbReference type="PROSITE" id="PS01124"/>
    </source>
</evidence>
<evidence type="ECO:0000256" key="3">
    <source>
        <dbReference type="ARBA" id="ARBA00023163"/>
    </source>
</evidence>
<reference evidence="6 7" key="1">
    <citation type="submission" date="2020-08" db="EMBL/GenBank/DDBJ databases">
        <title>Genome public.</title>
        <authorList>
            <person name="Liu C."/>
            <person name="Sun Q."/>
        </authorList>
    </citation>
    <scope>NUCLEOTIDE SEQUENCE [LARGE SCALE GENOMIC DNA]</scope>
    <source>
        <strain evidence="6 7">NSJ-56</strain>
    </source>
</reference>
<feature type="domain" description="HTH araC/xylS-type" evidence="5">
    <location>
        <begin position="307"/>
        <end position="409"/>
    </location>
</feature>
<dbReference type="Pfam" id="PF12833">
    <property type="entry name" value="HTH_18"/>
    <property type="match status" value="1"/>
</dbReference>
<dbReference type="Proteomes" id="UP000646484">
    <property type="component" value="Unassembled WGS sequence"/>
</dbReference>
<keyword evidence="2" id="KW-0238">DNA-binding</keyword>
<evidence type="ECO:0000313" key="7">
    <source>
        <dbReference type="Proteomes" id="UP000646484"/>
    </source>
</evidence>
<dbReference type="PANTHER" id="PTHR43280">
    <property type="entry name" value="ARAC-FAMILY TRANSCRIPTIONAL REGULATOR"/>
    <property type="match status" value="1"/>
</dbReference>
<dbReference type="PANTHER" id="PTHR43280:SF29">
    <property type="entry name" value="ARAC-FAMILY TRANSCRIPTIONAL REGULATOR"/>
    <property type="match status" value="1"/>
</dbReference>
<dbReference type="InterPro" id="IPR009057">
    <property type="entry name" value="Homeodomain-like_sf"/>
</dbReference>
<feature type="transmembrane region" description="Helical" evidence="4">
    <location>
        <begin position="79"/>
        <end position="98"/>
    </location>
</feature>
<dbReference type="Gene3D" id="1.10.10.60">
    <property type="entry name" value="Homeodomain-like"/>
    <property type="match status" value="2"/>
</dbReference>
<dbReference type="SMART" id="SM00342">
    <property type="entry name" value="HTH_ARAC"/>
    <property type="match status" value="1"/>
</dbReference>
<keyword evidence="1" id="KW-0805">Transcription regulation</keyword>